<keyword evidence="2" id="KW-0548">Nucleotidyltransferase</keyword>
<gene>
    <name evidence="2" type="ORF">FB558_4565</name>
</gene>
<dbReference type="GO" id="GO:0003964">
    <property type="term" value="F:RNA-directed DNA polymerase activity"/>
    <property type="evidence" value="ECO:0007669"/>
    <property type="project" value="UniProtKB-KW"/>
</dbReference>
<keyword evidence="2" id="KW-0695">RNA-directed DNA polymerase</keyword>
<protein>
    <submittedName>
        <fullName evidence="2">RNA-directed DNA polymerase</fullName>
    </submittedName>
</protein>
<dbReference type="CDD" id="cd01651">
    <property type="entry name" value="RT_G2_intron"/>
    <property type="match status" value="1"/>
</dbReference>
<dbReference type="Proteomes" id="UP000315677">
    <property type="component" value="Unassembled WGS sequence"/>
</dbReference>
<dbReference type="SUPFAM" id="SSF56672">
    <property type="entry name" value="DNA/RNA polymerases"/>
    <property type="match status" value="1"/>
</dbReference>
<dbReference type="InterPro" id="IPR013597">
    <property type="entry name" value="Mat_intron_G2"/>
</dbReference>
<accession>A0A543DRN2</accession>
<feature type="domain" description="Reverse transcriptase" evidence="1">
    <location>
        <begin position="90"/>
        <end position="337"/>
    </location>
</feature>
<comment type="caution">
    <text evidence="2">The sequence shown here is derived from an EMBL/GenBank/DDBJ whole genome shotgun (WGS) entry which is preliminary data.</text>
</comment>
<evidence type="ECO:0000313" key="3">
    <source>
        <dbReference type="Proteomes" id="UP000315677"/>
    </source>
</evidence>
<dbReference type="NCBIfam" id="TIGR04416">
    <property type="entry name" value="group_II_RT_mat"/>
    <property type="match status" value="1"/>
</dbReference>
<dbReference type="InterPro" id="IPR030931">
    <property type="entry name" value="Group_II_RT_mat"/>
</dbReference>
<name>A0A543DRN2_9PSEU</name>
<proteinExistence type="predicted"/>
<dbReference type="PANTHER" id="PTHR34047:SF8">
    <property type="entry name" value="PROTEIN YKFC"/>
    <property type="match status" value="1"/>
</dbReference>
<keyword evidence="3" id="KW-1185">Reference proteome</keyword>
<dbReference type="PANTHER" id="PTHR34047">
    <property type="entry name" value="NUCLEAR INTRON MATURASE 1, MITOCHONDRIAL-RELATED"/>
    <property type="match status" value="1"/>
</dbReference>
<evidence type="ECO:0000259" key="1">
    <source>
        <dbReference type="PROSITE" id="PS50878"/>
    </source>
</evidence>
<sequence>MNTGAPSEVELYRAERRVLEIQTKLHLWSGEDVTRRFYDLFNLVADPAFLLVAWERVKSNTGSRSAGVDGMSVTAARARAGGELAFLNDIREALRQQTFRPLPVRERLIPKPGSAKKRRLGIPTVTDRVVQASLKLVLEPIFEAEFMPSSYGFRPRRRAQDAIAEIVYYNTGNRQYRWVLDADIEACFDEIDHTALIGLVRRRIADKRVLALVKTFLKAGILSELGQLRGTNTGTPQGGILSPLLANIALSVLDEHIDKAWKPQVERAKRKRHGLANYKIVRYADDFVVMVDGQRHHVEQLREEISDVLAGIGLRLSAEKTSIVHIDEGFDFLGFRIQRRRKRGTGQRHVYTIPSRAAQQRARNRIKELTSRIKHPSFSVLLLRLNRFLRGWSAYFKYGVSSQVFESIRSYAWQRIAIWFRRELRMRWTAIRKRYMTGWEFRAPGGLTLFRPQVAGVRYRYRGTLIPAPWTPTPA</sequence>
<dbReference type="Pfam" id="PF08388">
    <property type="entry name" value="GIIM"/>
    <property type="match status" value="1"/>
</dbReference>
<dbReference type="PROSITE" id="PS50878">
    <property type="entry name" value="RT_POL"/>
    <property type="match status" value="1"/>
</dbReference>
<evidence type="ECO:0000313" key="2">
    <source>
        <dbReference type="EMBL" id="TQM11990.1"/>
    </source>
</evidence>
<dbReference type="Pfam" id="PF00078">
    <property type="entry name" value="RVT_1"/>
    <property type="match status" value="1"/>
</dbReference>
<organism evidence="2 3">
    <name type="scientific">Pseudonocardia kunmingensis</name>
    <dbReference type="NCBI Taxonomy" id="630975"/>
    <lineage>
        <taxon>Bacteria</taxon>
        <taxon>Bacillati</taxon>
        <taxon>Actinomycetota</taxon>
        <taxon>Actinomycetes</taxon>
        <taxon>Pseudonocardiales</taxon>
        <taxon>Pseudonocardiaceae</taxon>
        <taxon>Pseudonocardia</taxon>
    </lineage>
</organism>
<dbReference type="InterPro" id="IPR043502">
    <property type="entry name" value="DNA/RNA_pol_sf"/>
</dbReference>
<dbReference type="AlphaFoldDB" id="A0A543DRN2"/>
<keyword evidence="2" id="KW-0808">Transferase</keyword>
<dbReference type="InterPro" id="IPR000477">
    <property type="entry name" value="RT_dom"/>
</dbReference>
<dbReference type="EMBL" id="VFPA01000002">
    <property type="protein sequence ID" value="TQM11990.1"/>
    <property type="molecule type" value="Genomic_DNA"/>
</dbReference>
<reference evidence="2 3" key="1">
    <citation type="submission" date="2019-06" db="EMBL/GenBank/DDBJ databases">
        <title>Sequencing the genomes of 1000 actinobacteria strains.</title>
        <authorList>
            <person name="Klenk H.-P."/>
        </authorList>
    </citation>
    <scope>NUCLEOTIDE SEQUENCE [LARGE SCALE GENOMIC DNA]</scope>
    <source>
        <strain evidence="2 3">DSM 45301</strain>
    </source>
</reference>
<dbReference type="InterPro" id="IPR051083">
    <property type="entry name" value="GrpII_Intron_Splice-Mob/Def"/>
</dbReference>